<dbReference type="EMBL" id="CP000249">
    <property type="protein sequence ID" value="ABD11436.1"/>
    <property type="molecule type" value="Genomic_DNA"/>
</dbReference>
<protein>
    <submittedName>
        <fullName evidence="2">Uncharacterized protein</fullName>
    </submittedName>
</protein>
<accession>Q2JBA6</accession>
<reference evidence="2 3" key="1">
    <citation type="journal article" date="2007" name="Genome Res.">
        <title>Genome characteristics of facultatively symbiotic Frankia sp. strains reflect host range and host plant biogeography.</title>
        <authorList>
            <person name="Normand P."/>
            <person name="Lapierre P."/>
            <person name="Tisa L.S."/>
            <person name="Gogarten J.P."/>
            <person name="Alloisio N."/>
            <person name="Bagnarol E."/>
            <person name="Bassi C.A."/>
            <person name="Berry A.M."/>
            <person name="Bickhart D.M."/>
            <person name="Choisne N."/>
            <person name="Couloux A."/>
            <person name="Cournoyer B."/>
            <person name="Cruveiller S."/>
            <person name="Daubin V."/>
            <person name="Demange N."/>
            <person name="Francino M.P."/>
            <person name="Goltsman E."/>
            <person name="Huang Y."/>
            <person name="Kopp O.R."/>
            <person name="Labarre L."/>
            <person name="Lapidus A."/>
            <person name="Lavire C."/>
            <person name="Marechal J."/>
            <person name="Martinez M."/>
            <person name="Mastronunzio J.E."/>
            <person name="Mullin B.C."/>
            <person name="Niemann J."/>
            <person name="Pujic P."/>
            <person name="Rawnsley T."/>
            <person name="Rouy Z."/>
            <person name="Schenowitz C."/>
            <person name="Sellstedt A."/>
            <person name="Tavares F."/>
            <person name="Tomkins J.P."/>
            <person name="Vallenet D."/>
            <person name="Valverde C."/>
            <person name="Wall L.G."/>
            <person name="Wang Y."/>
            <person name="Medigue C."/>
            <person name="Benson D.R."/>
        </authorList>
    </citation>
    <scope>NUCLEOTIDE SEQUENCE [LARGE SCALE GENOMIC DNA]</scope>
    <source>
        <strain evidence="3">DSM 45818 / CECT 9043 / CcI3</strain>
    </source>
</reference>
<evidence type="ECO:0000313" key="3">
    <source>
        <dbReference type="Proteomes" id="UP000001937"/>
    </source>
</evidence>
<organism evidence="2 3">
    <name type="scientific">Frankia casuarinae (strain DSM 45818 / CECT 9043 / HFP020203 / CcI3)</name>
    <dbReference type="NCBI Taxonomy" id="106370"/>
    <lineage>
        <taxon>Bacteria</taxon>
        <taxon>Bacillati</taxon>
        <taxon>Actinomycetota</taxon>
        <taxon>Actinomycetes</taxon>
        <taxon>Frankiales</taxon>
        <taxon>Frankiaceae</taxon>
        <taxon>Frankia</taxon>
    </lineage>
</organism>
<name>Q2JBA6_FRACC</name>
<evidence type="ECO:0000256" key="1">
    <source>
        <dbReference type="SAM" id="MobiDB-lite"/>
    </source>
</evidence>
<sequence>MIRPSAARGSGSPCQRAAQPADLDAALVDRVVQRAVPPAVLRGQRQADQVTNRAVRAQHRVGELEQGIRPPGQTVVELLAEPTQHFQVLDGGDITGQAVLHGLMPDHGVFGEKPGSTEGRFTSRRHAHPPHNTSRYHTA</sequence>
<gene>
    <name evidence="2" type="ordered locus">Francci3_2063</name>
</gene>
<dbReference type="HOGENOM" id="CLU_1842196_0_0_11"/>
<dbReference type="AlphaFoldDB" id="Q2JBA6"/>
<proteinExistence type="predicted"/>
<dbReference type="Proteomes" id="UP000001937">
    <property type="component" value="Chromosome"/>
</dbReference>
<feature type="region of interest" description="Disordered" evidence="1">
    <location>
        <begin position="109"/>
        <end position="139"/>
    </location>
</feature>
<keyword evidence="3" id="KW-1185">Reference proteome</keyword>
<dbReference type="KEGG" id="fra:Francci3_2063"/>
<evidence type="ECO:0000313" key="2">
    <source>
        <dbReference type="EMBL" id="ABD11436.1"/>
    </source>
</evidence>